<dbReference type="GO" id="GO:0070740">
    <property type="term" value="F:tubulin-glutamic acid ligase activity"/>
    <property type="evidence" value="ECO:0007669"/>
    <property type="project" value="TreeGrafter"/>
</dbReference>
<gene>
    <name evidence="5" type="ORF">AB1Y20_015201</name>
</gene>
<dbReference type="AlphaFoldDB" id="A0AB34JX23"/>
<feature type="compositionally biased region" description="Polar residues" evidence="4">
    <location>
        <begin position="511"/>
        <end position="528"/>
    </location>
</feature>
<evidence type="ECO:0000313" key="5">
    <source>
        <dbReference type="EMBL" id="KAL1526491.1"/>
    </source>
</evidence>
<dbReference type="GO" id="GO:0000226">
    <property type="term" value="P:microtubule cytoskeleton organization"/>
    <property type="evidence" value="ECO:0007669"/>
    <property type="project" value="TreeGrafter"/>
</dbReference>
<feature type="region of interest" description="Disordered" evidence="4">
    <location>
        <begin position="511"/>
        <end position="644"/>
    </location>
</feature>
<evidence type="ECO:0000256" key="2">
    <source>
        <dbReference type="ARBA" id="ARBA00022741"/>
    </source>
</evidence>
<dbReference type="GO" id="GO:0015631">
    <property type="term" value="F:tubulin binding"/>
    <property type="evidence" value="ECO:0007669"/>
    <property type="project" value="TreeGrafter"/>
</dbReference>
<reference evidence="5 6" key="1">
    <citation type="journal article" date="2024" name="Science">
        <title>Giant polyketide synthase enzymes in the biosynthesis of giant marine polyether toxins.</title>
        <authorList>
            <person name="Fallon T.R."/>
            <person name="Shende V.V."/>
            <person name="Wierzbicki I.H."/>
            <person name="Pendleton A.L."/>
            <person name="Watervoot N.F."/>
            <person name="Auber R.P."/>
            <person name="Gonzalez D.J."/>
            <person name="Wisecaver J.H."/>
            <person name="Moore B.S."/>
        </authorList>
    </citation>
    <scope>NUCLEOTIDE SEQUENCE [LARGE SCALE GENOMIC DNA]</scope>
    <source>
        <strain evidence="5 6">12B1</strain>
    </source>
</reference>
<dbReference type="PANTHER" id="PTHR12241">
    <property type="entry name" value="TUBULIN POLYGLUTAMYLASE"/>
    <property type="match status" value="1"/>
</dbReference>
<keyword evidence="3" id="KW-0067">ATP-binding</keyword>
<dbReference type="GO" id="GO:0005524">
    <property type="term" value="F:ATP binding"/>
    <property type="evidence" value="ECO:0007669"/>
    <property type="project" value="UniProtKB-KW"/>
</dbReference>
<protein>
    <recommendedName>
        <fullName evidence="7">Tubulin--tyrosine ligase-like protein 9</fullName>
    </recommendedName>
</protein>
<dbReference type="Pfam" id="PF03133">
    <property type="entry name" value="TTL"/>
    <property type="match status" value="1"/>
</dbReference>
<feature type="compositionally biased region" description="Basic and acidic residues" evidence="4">
    <location>
        <begin position="606"/>
        <end position="636"/>
    </location>
</feature>
<sequence length="825" mass="91179">MVVAAPPCLGAEASDLDDVGEEAAELAVPTDLDRDLALEPEPEVLKKGKKELDFRRTKKLKALLLSKYDSVLKATEALGWVVLDTEEYEETHAWNVCWSDVSVSLERVMRMGRMQKINHFPGMLELVRKAGTARNLNKMLKHVGKDYKFFPKTFMLPADYTELKKEFGDSRRGAKTFIVKPSRGCQGTGITLTRCLDDINPNEPNIVQRYMHRPHLLDGYKYDLRLYVLLTSIQPVRIFLFREGLVRICTEKYVPTTASNLHISHMHLTNYAINKDNPDFVQPVNLDDDESHKRTISSLMNTLRAEGHDVEALWDDIGQLCVKTIISVQPHLEHTYFSCRQRSDDPGFGCFELLGFDVMLDWKLRPYLLEVNHSPSFTCDSPLDDAVKSHVLASTMELVSFSKEEHKVLKRCGTRLDPDVRDKLCALRDAYETQHCERCGFQQICPPTHEDAERAAALLSQYRYYLSIAAQLYGDQSLRGSRRATNSMSGTCRGAVAAPKDAAAGNALETSNQLGSMPERSSSSNPGSASFKRGCTPPSSSGRPRSENDGERHRVELHERGVRPLSGKRSFSPKSPSRRGAEVSAREGSASASSSARESSGSRSRCALEKMPRPRKEAEQGGVREEASKEEARGGAEGEANAVKHVPADAVKNVPFRVAFGPTQPTYRLGTWPDAVQMHVSPAAKQIAGIATISLGLPRQCATVVRPSSGSKGHKPLSMPVAELLGAGEAEPSAHIGLVVPRCYVKPAVGFRGASSTSMGVSGFAMSGVGMGSSSNNRPPDRHHSERQRSDRQMSERQELVEQFSGIGLNRLESMWHSSRSYPTK</sequence>
<feature type="region of interest" description="Disordered" evidence="4">
    <location>
        <begin position="769"/>
        <end position="799"/>
    </location>
</feature>
<dbReference type="PROSITE" id="PS51221">
    <property type="entry name" value="TTL"/>
    <property type="match status" value="1"/>
</dbReference>
<evidence type="ECO:0000313" key="6">
    <source>
        <dbReference type="Proteomes" id="UP001515480"/>
    </source>
</evidence>
<dbReference type="Gene3D" id="3.30.470.20">
    <property type="entry name" value="ATP-grasp fold, B domain"/>
    <property type="match status" value="1"/>
</dbReference>
<dbReference type="SUPFAM" id="SSF56059">
    <property type="entry name" value="Glutathione synthetase ATP-binding domain-like"/>
    <property type="match status" value="1"/>
</dbReference>
<dbReference type="InterPro" id="IPR004344">
    <property type="entry name" value="TTL/TTLL_fam"/>
</dbReference>
<dbReference type="EMBL" id="JBGBPQ010000003">
    <property type="protein sequence ID" value="KAL1526491.1"/>
    <property type="molecule type" value="Genomic_DNA"/>
</dbReference>
<dbReference type="PANTHER" id="PTHR12241:SF147">
    <property type="entry name" value="TUBULIN POLYGLUTAMYLASE TTLL7"/>
    <property type="match status" value="1"/>
</dbReference>
<feature type="compositionally biased region" description="Low complexity" evidence="4">
    <location>
        <begin position="586"/>
        <end position="605"/>
    </location>
</feature>
<keyword evidence="6" id="KW-1185">Reference proteome</keyword>
<comment type="caution">
    <text evidence="5">The sequence shown here is derived from an EMBL/GenBank/DDBJ whole genome shotgun (WGS) entry which is preliminary data.</text>
</comment>
<evidence type="ECO:0008006" key="7">
    <source>
        <dbReference type="Google" id="ProtNLM"/>
    </source>
</evidence>
<evidence type="ECO:0000256" key="3">
    <source>
        <dbReference type="ARBA" id="ARBA00022840"/>
    </source>
</evidence>
<feature type="compositionally biased region" description="Basic and acidic residues" evidence="4">
    <location>
        <begin position="544"/>
        <end position="562"/>
    </location>
</feature>
<keyword evidence="1" id="KW-0436">Ligase</keyword>
<evidence type="ECO:0000256" key="4">
    <source>
        <dbReference type="SAM" id="MobiDB-lite"/>
    </source>
</evidence>
<dbReference type="Proteomes" id="UP001515480">
    <property type="component" value="Unassembled WGS sequence"/>
</dbReference>
<organism evidence="5 6">
    <name type="scientific">Prymnesium parvum</name>
    <name type="common">Toxic golden alga</name>
    <dbReference type="NCBI Taxonomy" id="97485"/>
    <lineage>
        <taxon>Eukaryota</taxon>
        <taxon>Haptista</taxon>
        <taxon>Haptophyta</taxon>
        <taxon>Prymnesiophyceae</taxon>
        <taxon>Prymnesiales</taxon>
        <taxon>Prymnesiaceae</taxon>
        <taxon>Prymnesium</taxon>
    </lineage>
</organism>
<evidence type="ECO:0000256" key="1">
    <source>
        <dbReference type="ARBA" id="ARBA00022598"/>
    </source>
</evidence>
<dbReference type="GO" id="GO:0036064">
    <property type="term" value="C:ciliary basal body"/>
    <property type="evidence" value="ECO:0007669"/>
    <property type="project" value="TreeGrafter"/>
</dbReference>
<keyword evidence="2" id="KW-0547">Nucleotide-binding</keyword>
<accession>A0AB34JX23</accession>
<feature type="compositionally biased region" description="Basic and acidic residues" evidence="4">
    <location>
        <begin position="779"/>
        <end position="799"/>
    </location>
</feature>
<name>A0AB34JX23_PRYPA</name>
<proteinExistence type="predicted"/>